<reference evidence="8 9" key="1">
    <citation type="submission" date="2016-10" db="EMBL/GenBank/DDBJ databases">
        <authorList>
            <person name="de Groot N.N."/>
        </authorList>
    </citation>
    <scope>NUCLEOTIDE SEQUENCE [LARGE SCALE GENOMIC DNA]</scope>
    <source>
        <strain evidence="8 9">DSM 43794</strain>
    </source>
</reference>
<dbReference type="Proteomes" id="UP000217103">
    <property type="component" value="Unassembled WGS sequence"/>
</dbReference>
<keyword evidence="4" id="KW-0238">DNA-binding</keyword>
<evidence type="ECO:0000256" key="6">
    <source>
        <dbReference type="SAM" id="MobiDB-lite"/>
    </source>
</evidence>
<accession>A0A1H1BJF5</accession>
<evidence type="ECO:0000313" key="8">
    <source>
        <dbReference type="EMBL" id="SDQ52125.1"/>
    </source>
</evidence>
<dbReference type="RefSeq" id="WP_165634705.1">
    <property type="nucleotide sequence ID" value="NZ_FNKK01000002.1"/>
</dbReference>
<comment type="similarity">
    <text evidence="1">Belongs to the sigma-70 factor family. ECF subfamily.</text>
</comment>
<dbReference type="InterPro" id="IPR007627">
    <property type="entry name" value="RNA_pol_sigma70_r2"/>
</dbReference>
<dbReference type="InterPro" id="IPR013324">
    <property type="entry name" value="RNA_pol_sigma_r3/r4-like"/>
</dbReference>
<dbReference type="SUPFAM" id="SSF88659">
    <property type="entry name" value="Sigma3 and sigma4 domains of RNA polymerase sigma factors"/>
    <property type="match status" value="1"/>
</dbReference>
<dbReference type="InterPro" id="IPR039425">
    <property type="entry name" value="RNA_pol_sigma-70-like"/>
</dbReference>
<evidence type="ECO:0000256" key="1">
    <source>
        <dbReference type="ARBA" id="ARBA00010641"/>
    </source>
</evidence>
<keyword evidence="2" id="KW-0805">Transcription regulation</keyword>
<feature type="compositionally biased region" description="Basic residues" evidence="6">
    <location>
        <begin position="424"/>
        <end position="438"/>
    </location>
</feature>
<feature type="region of interest" description="Disordered" evidence="6">
    <location>
        <begin position="317"/>
        <end position="474"/>
    </location>
</feature>
<dbReference type="GO" id="GO:0003677">
    <property type="term" value="F:DNA binding"/>
    <property type="evidence" value="ECO:0007669"/>
    <property type="project" value="UniProtKB-KW"/>
</dbReference>
<dbReference type="PANTHER" id="PTHR43133">
    <property type="entry name" value="RNA POLYMERASE ECF-TYPE SIGMA FACTO"/>
    <property type="match status" value="1"/>
</dbReference>
<dbReference type="STRING" id="35622.SAMN04489764_0998"/>
<organism evidence="8 9">
    <name type="scientific">Thermostaphylospora chromogena</name>
    <dbReference type="NCBI Taxonomy" id="35622"/>
    <lineage>
        <taxon>Bacteria</taxon>
        <taxon>Bacillati</taxon>
        <taxon>Actinomycetota</taxon>
        <taxon>Actinomycetes</taxon>
        <taxon>Streptosporangiales</taxon>
        <taxon>Thermomonosporaceae</taxon>
        <taxon>Thermostaphylospora</taxon>
    </lineage>
</organism>
<feature type="compositionally biased region" description="Low complexity" evidence="6">
    <location>
        <begin position="408"/>
        <end position="421"/>
    </location>
</feature>
<evidence type="ECO:0000259" key="7">
    <source>
        <dbReference type="Pfam" id="PF04542"/>
    </source>
</evidence>
<dbReference type="Pfam" id="PF04542">
    <property type="entry name" value="Sigma70_r2"/>
    <property type="match status" value="1"/>
</dbReference>
<evidence type="ECO:0000313" key="9">
    <source>
        <dbReference type="Proteomes" id="UP000217103"/>
    </source>
</evidence>
<name>A0A1H1BJF5_9ACTN</name>
<dbReference type="SUPFAM" id="SSF88946">
    <property type="entry name" value="Sigma2 domain of RNA polymerase sigma factors"/>
    <property type="match status" value="1"/>
</dbReference>
<keyword evidence="9" id="KW-1185">Reference proteome</keyword>
<dbReference type="Gene3D" id="1.10.10.10">
    <property type="entry name" value="Winged helix-like DNA-binding domain superfamily/Winged helix DNA-binding domain"/>
    <property type="match status" value="1"/>
</dbReference>
<dbReference type="InterPro" id="IPR036388">
    <property type="entry name" value="WH-like_DNA-bd_sf"/>
</dbReference>
<keyword evidence="5" id="KW-0804">Transcription</keyword>
<dbReference type="AlphaFoldDB" id="A0A1H1BJF5"/>
<feature type="domain" description="RNA polymerase sigma-70 region 2" evidence="7">
    <location>
        <begin position="32"/>
        <end position="100"/>
    </location>
</feature>
<dbReference type="InterPro" id="IPR014284">
    <property type="entry name" value="RNA_pol_sigma-70_dom"/>
</dbReference>
<dbReference type="PANTHER" id="PTHR43133:SF8">
    <property type="entry name" value="RNA POLYMERASE SIGMA FACTOR HI_1459-RELATED"/>
    <property type="match status" value="1"/>
</dbReference>
<gene>
    <name evidence="8" type="ORF">SAMN04489764_0998</name>
</gene>
<proteinExistence type="inferred from homology"/>
<dbReference type="NCBIfam" id="TIGR02937">
    <property type="entry name" value="sigma70-ECF"/>
    <property type="match status" value="1"/>
</dbReference>
<evidence type="ECO:0000256" key="5">
    <source>
        <dbReference type="ARBA" id="ARBA00023163"/>
    </source>
</evidence>
<dbReference type="GO" id="GO:0006352">
    <property type="term" value="P:DNA-templated transcription initiation"/>
    <property type="evidence" value="ECO:0007669"/>
    <property type="project" value="InterPro"/>
</dbReference>
<evidence type="ECO:0000256" key="3">
    <source>
        <dbReference type="ARBA" id="ARBA00023082"/>
    </source>
</evidence>
<evidence type="ECO:0000256" key="4">
    <source>
        <dbReference type="ARBA" id="ARBA00023125"/>
    </source>
</evidence>
<dbReference type="InterPro" id="IPR013325">
    <property type="entry name" value="RNA_pol_sigma_r2"/>
</dbReference>
<feature type="compositionally biased region" description="Gly residues" evidence="6">
    <location>
        <begin position="452"/>
        <end position="474"/>
    </location>
</feature>
<evidence type="ECO:0000256" key="2">
    <source>
        <dbReference type="ARBA" id="ARBA00023015"/>
    </source>
</evidence>
<dbReference type="EMBL" id="FNKK01000002">
    <property type="protein sequence ID" value="SDQ52125.1"/>
    <property type="molecule type" value="Genomic_DNA"/>
</dbReference>
<dbReference type="Gene3D" id="1.10.1740.10">
    <property type="match status" value="1"/>
</dbReference>
<keyword evidence="3" id="KW-0731">Sigma factor</keyword>
<dbReference type="GO" id="GO:0016987">
    <property type="term" value="F:sigma factor activity"/>
    <property type="evidence" value="ECO:0007669"/>
    <property type="project" value="UniProtKB-KW"/>
</dbReference>
<feature type="compositionally biased region" description="Low complexity" evidence="6">
    <location>
        <begin position="367"/>
        <end position="388"/>
    </location>
</feature>
<sequence>MIDEVDGDLARSSDVELIARTRAGDLNAYGVLYSRYLSMARACARFYADDTQTAHDLVSESFARILSATRRGKGPSEAFASYLRMTIRNVAYEWASQDKRTISVAEYDERDAGYAELDWGEWSDNELIKTAFRGLPARWRMVLWRTAVEGESPAALADDLGLTPNAVAALAMRAREGLRLAYLQAHIAKVHRRSCREHALRLAAHLRKPLSRRQRITLRKHLLACSSCRRLESELAEVNRWLGVAAAPVAIAGASGGVTSLLPWAGGSAQSGWVTGVVAGAAALTITTGVTGDAPSVGPPSGPAAFRSLHSVEVRRVPQEYPDARPIGDVRSPRRPAVERTTSLPPGLVKKDGLPPGLAEKNGGPPGLVKKGGVPPGLAEKNGAPPGQAGKGGRGRRPPGQVKKNTPPRRSGTTTPPGLTRKNGSVRHPHRTAPRRNGRPGPPGEAGKGRPHGSGPGKGGKGRPHGSGPGKSGG</sequence>
<protein>
    <submittedName>
        <fullName evidence="8">RNA polymerase sigma factor, sigma-70 family</fullName>
    </submittedName>
</protein>
<feature type="compositionally biased region" description="Basic and acidic residues" evidence="6">
    <location>
        <begin position="317"/>
        <end position="338"/>
    </location>
</feature>